<dbReference type="Gene3D" id="1.20.140.50">
    <property type="entry name" value="alix/aip1 like domains"/>
    <property type="match status" value="1"/>
</dbReference>
<feature type="transmembrane region" description="Helical" evidence="12">
    <location>
        <begin position="1172"/>
        <end position="1193"/>
    </location>
</feature>
<dbReference type="PROSITE" id="PS51180">
    <property type="entry name" value="BRO1"/>
    <property type="match status" value="1"/>
</dbReference>
<dbReference type="PANTHER" id="PTHR23030">
    <property type="entry name" value="PCD6 INTERACTING PROTEIN-RELATED"/>
    <property type="match status" value="1"/>
</dbReference>
<evidence type="ECO:0000256" key="2">
    <source>
        <dbReference type="ARBA" id="ARBA00004177"/>
    </source>
</evidence>
<comment type="caution">
    <text evidence="14">The sequence shown here is derived from an EMBL/GenBank/DDBJ whole genome shotgun (WGS) entry which is preliminary data.</text>
</comment>
<feature type="domain" description="BRO1" evidence="13">
    <location>
        <begin position="5"/>
        <end position="406"/>
    </location>
</feature>
<dbReference type="GO" id="GO:0043328">
    <property type="term" value="P:protein transport to vacuole involved in ubiquitin-dependent protein catabolic process via the multivesicular body sorting pathway"/>
    <property type="evidence" value="ECO:0007669"/>
    <property type="project" value="TreeGrafter"/>
</dbReference>
<keyword evidence="5" id="KW-0963">Cytoplasm</keyword>
<proteinExistence type="inferred from homology"/>
<dbReference type="InterPro" id="IPR004328">
    <property type="entry name" value="BRO1_dom"/>
</dbReference>
<evidence type="ECO:0000256" key="9">
    <source>
        <dbReference type="ARBA" id="ARBA00023136"/>
    </source>
</evidence>
<dbReference type="Gene3D" id="1.25.40.280">
    <property type="entry name" value="alix/aip1 like domains"/>
    <property type="match status" value="1"/>
</dbReference>
<comment type="similarity">
    <text evidence="4">Belongs to the YIP1 family.</text>
</comment>
<evidence type="ECO:0000256" key="11">
    <source>
        <dbReference type="SAM" id="MobiDB-lite"/>
    </source>
</evidence>
<gene>
    <name evidence="14" type="ORF">Clacol_008909</name>
</gene>
<feature type="transmembrane region" description="Helical" evidence="12">
    <location>
        <begin position="1102"/>
        <end position="1125"/>
    </location>
</feature>
<keyword evidence="9 12" id="KW-0472">Membrane</keyword>
<evidence type="ECO:0000256" key="12">
    <source>
        <dbReference type="SAM" id="Phobius"/>
    </source>
</evidence>
<dbReference type="GO" id="GO:0005768">
    <property type="term" value="C:endosome"/>
    <property type="evidence" value="ECO:0007669"/>
    <property type="project" value="UniProtKB-SubCell"/>
</dbReference>
<organism evidence="14 15">
    <name type="scientific">Clathrus columnatus</name>
    <dbReference type="NCBI Taxonomy" id="1419009"/>
    <lineage>
        <taxon>Eukaryota</taxon>
        <taxon>Fungi</taxon>
        <taxon>Dikarya</taxon>
        <taxon>Basidiomycota</taxon>
        <taxon>Agaricomycotina</taxon>
        <taxon>Agaricomycetes</taxon>
        <taxon>Phallomycetidae</taxon>
        <taxon>Phallales</taxon>
        <taxon>Clathraceae</taxon>
        <taxon>Clathrus</taxon>
    </lineage>
</organism>
<keyword evidence="15" id="KW-1185">Reference proteome</keyword>
<evidence type="ECO:0000313" key="15">
    <source>
        <dbReference type="Proteomes" id="UP001050691"/>
    </source>
</evidence>
<evidence type="ECO:0000256" key="10">
    <source>
        <dbReference type="ARBA" id="ARBA00041284"/>
    </source>
</evidence>
<keyword evidence="8 12" id="KW-1133">Transmembrane helix</keyword>
<feature type="transmembrane region" description="Helical" evidence="12">
    <location>
        <begin position="1234"/>
        <end position="1258"/>
    </location>
</feature>
<feature type="compositionally biased region" description="Pro residues" evidence="11">
    <location>
        <begin position="789"/>
        <end position="827"/>
    </location>
</feature>
<feature type="compositionally biased region" description="Pro residues" evidence="11">
    <location>
        <begin position="886"/>
        <end position="916"/>
    </location>
</feature>
<dbReference type="Pfam" id="PF03097">
    <property type="entry name" value="BRO1"/>
    <property type="match status" value="1"/>
</dbReference>
<evidence type="ECO:0000256" key="8">
    <source>
        <dbReference type="ARBA" id="ARBA00022989"/>
    </source>
</evidence>
<accession>A0AAV5AMC2</accession>
<feature type="compositionally biased region" description="Pro residues" evidence="11">
    <location>
        <begin position="765"/>
        <end position="775"/>
    </location>
</feature>
<dbReference type="Pfam" id="PF04893">
    <property type="entry name" value="Yip1"/>
    <property type="match status" value="1"/>
</dbReference>
<dbReference type="GO" id="GO:0016020">
    <property type="term" value="C:membrane"/>
    <property type="evidence" value="ECO:0007669"/>
    <property type="project" value="UniProtKB-SubCell"/>
</dbReference>
<feature type="compositionally biased region" description="Pro residues" evidence="11">
    <location>
        <begin position="869"/>
        <end position="879"/>
    </location>
</feature>
<evidence type="ECO:0000256" key="4">
    <source>
        <dbReference type="ARBA" id="ARBA00010596"/>
    </source>
</evidence>
<dbReference type="Gene3D" id="1.20.120.560">
    <property type="entry name" value="alix/aip1 in complex with the ypdl late domain"/>
    <property type="match status" value="1"/>
</dbReference>
<dbReference type="InterPro" id="IPR006977">
    <property type="entry name" value="Yip1_dom"/>
</dbReference>
<evidence type="ECO:0000259" key="13">
    <source>
        <dbReference type="PROSITE" id="PS51180"/>
    </source>
</evidence>
<feature type="compositionally biased region" description="Polar residues" evidence="11">
    <location>
        <begin position="776"/>
        <end position="788"/>
    </location>
</feature>
<keyword evidence="6 12" id="KW-0812">Transmembrane</keyword>
<evidence type="ECO:0000256" key="5">
    <source>
        <dbReference type="ARBA" id="ARBA00022490"/>
    </source>
</evidence>
<dbReference type="InterPro" id="IPR038499">
    <property type="entry name" value="BRO1_sf"/>
</dbReference>
<evidence type="ECO:0000256" key="6">
    <source>
        <dbReference type="ARBA" id="ARBA00022692"/>
    </source>
</evidence>
<dbReference type="Proteomes" id="UP001050691">
    <property type="component" value="Unassembled WGS sequence"/>
</dbReference>
<protein>
    <recommendedName>
        <fullName evidence="10">BRO domain-containing protein 1</fullName>
    </recommendedName>
</protein>
<evidence type="ECO:0000313" key="14">
    <source>
        <dbReference type="EMBL" id="GJJ14643.1"/>
    </source>
</evidence>
<dbReference type="SMART" id="SM01041">
    <property type="entry name" value="BRO1"/>
    <property type="match status" value="1"/>
</dbReference>
<feature type="transmembrane region" description="Helical" evidence="12">
    <location>
        <begin position="1200"/>
        <end position="1222"/>
    </location>
</feature>
<name>A0AAV5AMC2_9AGAM</name>
<feature type="compositionally biased region" description="Polar residues" evidence="11">
    <location>
        <begin position="848"/>
        <end position="862"/>
    </location>
</feature>
<reference evidence="14" key="1">
    <citation type="submission" date="2021-10" db="EMBL/GenBank/DDBJ databases">
        <title>De novo Genome Assembly of Clathrus columnatus (Basidiomycota, Fungi) Using Illumina and Nanopore Sequence Data.</title>
        <authorList>
            <person name="Ogiso-Tanaka E."/>
            <person name="Itagaki H."/>
            <person name="Hosoya T."/>
            <person name="Hosaka K."/>
        </authorList>
    </citation>
    <scope>NUCLEOTIDE SEQUENCE</scope>
    <source>
        <strain evidence="14">MO-923</strain>
    </source>
</reference>
<feature type="transmembrane region" description="Helical" evidence="12">
    <location>
        <begin position="1137"/>
        <end position="1160"/>
    </location>
</feature>
<evidence type="ECO:0000256" key="1">
    <source>
        <dbReference type="ARBA" id="ARBA00004141"/>
    </source>
</evidence>
<feature type="compositionally biased region" description="Pro residues" evidence="11">
    <location>
        <begin position="940"/>
        <end position="955"/>
    </location>
</feature>
<dbReference type="Pfam" id="PF13949">
    <property type="entry name" value="ALIX_LYPXL_bnd"/>
    <property type="match status" value="1"/>
</dbReference>
<feature type="region of interest" description="Disordered" evidence="11">
    <location>
        <begin position="757"/>
        <end position="961"/>
    </location>
</feature>
<comment type="subcellular location">
    <subcellularLocation>
        <location evidence="3">Cytoplasm</location>
    </subcellularLocation>
    <subcellularLocation>
        <location evidence="2">Endosome</location>
    </subcellularLocation>
    <subcellularLocation>
        <location evidence="1">Membrane</location>
        <topology evidence="1">Multi-pass membrane protein</topology>
    </subcellularLocation>
</comment>
<dbReference type="InterPro" id="IPR025304">
    <property type="entry name" value="ALIX_V_dom"/>
</dbReference>
<evidence type="ECO:0000256" key="7">
    <source>
        <dbReference type="ARBA" id="ARBA00022753"/>
    </source>
</evidence>
<keyword evidence="7" id="KW-0967">Endosome</keyword>
<dbReference type="CDD" id="cd09242">
    <property type="entry name" value="BRO1_ScBro1_like"/>
    <property type="match status" value="1"/>
</dbReference>
<dbReference type="EMBL" id="BPWL01000010">
    <property type="protein sequence ID" value="GJJ14643.1"/>
    <property type="molecule type" value="Genomic_DNA"/>
</dbReference>
<evidence type="ECO:0000256" key="3">
    <source>
        <dbReference type="ARBA" id="ARBA00004496"/>
    </source>
</evidence>
<sequence>MAQSPTISIPKKSTDEVDWTTPIRSLIAQSYGESPDNYSAECAALQRCRQDAVRGAGSELTARDLLYKYFGQLELLELRFAEIRVTFPWRDAFTNKLITQTSLAYEKASIIFQIAATHSAIATMQTRFDPEGTKRAFHYYRTAAGMLTYINENFLHAPSTDLSREVVKFLIDIMIAQAHEIFFEKCRDEKKAPGLISKIAAQTAFLYSGLVENVKEFQGKKIFDHNWVTLLSIKAKYMTSLSQYYRSLADTTAGKHGDALARLIIAEKAAKEAHTLTSGSFTPYFVTTQTPTLPADAGTAMLDLTKAQLALCTEKRTEAQRDNDLIYNAVVPAEATLPAIDKTAVATPIPIQDVYGTPDVQKTIGPDLFIKLIPLSVHESASVYSEEKAKLVRAEVERADVADNEYRAALDSLGVKEGLGRYRAMVEGIVTTGDIVPREVRNWQTEIRTAEESESTQNMFGQLDKLKQNVREFLDSIGRDLEIESRDCESGRLKYEHVWTQSPSSGHTKTFRQDLKNHLNALDAASNSDQQAIGLWESIRVDIDILLDDDKVEAEFNRQLQSADKNNNLLDVDVEDGDWQEREKIGGYVAEIEERLSRLSKISRERNETLKDLKEKIQSDDVSHLLLLNRRNNAVEPSLFQTELEKFKPYQLRIQASIQYQQVAVQEITQYWKGLKDLAGRGAGAKKWEEKEKRKTACIKRFEKAHEIWLQVRDGLNKGLRFYRDLSDLSSQLRRSVKSYISSRAVEREALIAKAETEKRLTSSAPPPRPAPPPSLENSFSNMNIRSPTSPPPNGTWNRPTPPPIPPPPGSWSSPPPSTYPPPPAPSRPSYSTPTPSAPPPGPSSNPYSFNTPGLSSQFSLEPSNQYPQQPPRPPPPPQHQGYPSPSHPPPSQSYSPYSPPPHRQGTFPPPPPPPSQNYQRSSTMFPPPPPAVSYQSQQYPPPPLQQQHPPPPPQYAQSQQPELNDIGLSLLVSRVSINRSQRHDDFNYTKTMAYQSIEADEVYVSFPAVGQPLSFNVKLAWFLAFLPNDGAQNNPPSSSSRGYYGEQPTSSKGFWTIEYYQQYFDVDTKMVLKRCYTTLLPISPNYRTAHLNPSVDLYGPFWTLTTLIFSLFVFSSLASSITSYLSSSPFIYDFQLLSIGVTLVYVYGLGIPLVLWVVLRYLGVSEWSPVEAVAVFGYGQFVWIPVALLCVIPVPIVRWVLVGVAFLLSGYYLFANIYPVIASAEQKATRLLIIVLAILHVGLAITFKVLFFSYYVIDAIGGGDPLAETESIASMSITATLASPTPTPTL</sequence>
<dbReference type="PANTHER" id="PTHR23030:SF30">
    <property type="entry name" value="TYROSINE-PROTEIN PHOSPHATASE NON-RECEPTOR TYPE 23"/>
    <property type="match status" value="1"/>
</dbReference>